<evidence type="ECO:0000313" key="3">
    <source>
        <dbReference type="Proteomes" id="UP000621799"/>
    </source>
</evidence>
<sequence length="77" mass="8766">MDRNAARCRNDGSGSRQTQRNLKLAPLPRGISALVGRRRVSPPRKIAIAFLGGGEEMLEEEDPKYLRWIQPFLRSFN</sequence>
<feature type="compositionally biased region" description="Basic and acidic residues" evidence="1">
    <location>
        <begin position="1"/>
        <end position="10"/>
    </location>
</feature>
<organism evidence="2 3">
    <name type="scientific">Zarconia navalis LEGE 11467</name>
    <dbReference type="NCBI Taxonomy" id="1828826"/>
    <lineage>
        <taxon>Bacteria</taxon>
        <taxon>Bacillati</taxon>
        <taxon>Cyanobacteriota</taxon>
        <taxon>Cyanophyceae</taxon>
        <taxon>Oscillatoriophycideae</taxon>
        <taxon>Oscillatoriales</taxon>
        <taxon>Oscillatoriales incertae sedis</taxon>
        <taxon>Zarconia</taxon>
        <taxon>Zarconia navalis</taxon>
    </lineage>
</organism>
<dbReference type="RefSeq" id="WP_264321900.1">
    <property type="nucleotide sequence ID" value="NZ_JADEXN010000233.1"/>
</dbReference>
<keyword evidence="3" id="KW-1185">Reference proteome</keyword>
<dbReference type="EMBL" id="JADEXN010000233">
    <property type="protein sequence ID" value="MBE9041702.1"/>
    <property type="molecule type" value="Genomic_DNA"/>
</dbReference>
<protein>
    <submittedName>
        <fullName evidence="2">Uncharacterized protein</fullName>
    </submittedName>
</protein>
<dbReference type="AlphaFoldDB" id="A0A928VZH9"/>
<accession>A0A928VZH9</accession>
<evidence type="ECO:0000256" key="1">
    <source>
        <dbReference type="SAM" id="MobiDB-lite"/>
    </source>
</evidence>
<reference evidence="2" key="1">
    <citation type="submission" date="2020-10" db="EMBL/GenBank/DDBJ databases">
        <authorList>
            <person name="Castelo-Branco R."/>
            <person name="Eusebio N."/>
            <person name="Adriana R."/>
            <person name="Vieira A."/>
            <person name="Brugerolle De Fraissinette N."/>
            <person name="Rezende De Castro R."/>
            <person name="Schneider M.P."/>
            <person name="Vasconcelos V."/>
            <person name="Leao P.N."/>
        </authorList>
    </citation>
    <scope>NUCLEOTIDE SEQUENCE</scope>
    <source>
        <strain evidence="2">LEGE 11467</strain>
    </source>
</reference>
<evidence type="ECO:0000313" key="2">
    <source>
        <dbReference type="EMBL" id="MBE9041702.1"/>
    </source>
</evidence>
<name>A0A928VZH9_9CYAN</name>
<dbReference type="Proteomes" id="UP000621799">
    <property type="component" value="Unassembled WGS sequence"/>
</dbReference>
<comment type="caution">
    <text evidence="2">The sequence shown here is derived from an EMBL/GenBank/DDBJ whole genome shotgun (WGS) entry which is preliminary data.</text>
</comment>
<feature type="region of interest" description="Disordered" evidence="1">
    <location>
        <begin position="1"/>
        <end position="20"/>
    </location>
</feature>
<gene>
    <name evidence="2" type="ORF">IQ235_13030</name>
</gene>
<proteinExistence type="predicted"/>